<dbReference type="OrthoDB" id="4139637at2"/>
<dbReference type="EMBL" id="FOBF01000011">
    <property type="protein sequence ID" value="SEM28034.1"/>
    <property type="molecule type" value="Genomic_DNA"/>
</dbReference>
<dbReference type="AlphaFoldDB" id="A0A1H7X362"/>
<dbReference type="Proteomes" id="UP000198953">
    <property type="component" value="Unassembled WGS sequence"/>
</dbReference>
<reference evidence="1 2" key="1">
    <citation type="submission" date="2016-10" db="EMBL/GenBank/DDBJ databases">
        <authorList>
            <person name="de Groot N.N."/>
        </authorList>
    </citation>
    <scope>NUCLEOTIDE SEQUENCE [LARGE SCALE GENOMIC DNA]</scope>
    <source>
        <strain evidence="1 2">DSM 43357</strain>
    </source>
</reference>
<accession>A0A1H7X362</accession>
<gene>
    <name evidence="1" type="ORF">SAMN05660976_04726</name>
</gene>
<protein>
    <submittedName>
        <fullName evidence="1">Uncharacterized protein</fullName>
    </submittedName>
</protein>
<sequence>MIAKEMSALTLTFDESISAAKAEAVRKSVAGDQKVNATASGAPMWCGSKWSSGDANGSWTIGYQCGSTRTLPWEYQLSAAVRAIVVGYVGESGLDRWRNGSFAGHLAPHVEPPDYHFHGTMKPVYVGTTSIIGIFPRIGILSAVEALLSSAWLTLLFCRAE</sequence>
<name>A0A1H7X362_9ACTN</name>
<dbReference type="RefSeq" id="WP_143078739.1">
    <property type="nucleotide sequence ID" value="NZ_FOBF01000011.1"/>
</dbReference>
<evidence type="ECO:0000313" key="1">
    <source>
        <dbReference type="EMBL" id="SEM28034.1"/>
    </source>
</evidence>
<proteinExistence type="predicted"/>
<evidence type="ECO:0000313" key="2">
    <source>
        <dbReference type="Proteomes" id="UP000198953"/>
    </source>
</evidence>
<organism evidence="1 2">
    <name type="scientific">Nonomuraea pusilla</name>
    <dbReference type="NCBI Taxonomy" id="46177"/>
    <lineage>
        <taxon>Bacteria</taxon>
        <taxon>Bacillati</taxon>
        <taxon>Actinomycetota</taxon>
        <taxon>Actinomycetes</taxon>
        <taxon>Streptosporangiales</taxon>
        <taxon>Streptosporangiaceae</taxon>
        <taxon>Nonomuraea</taxon>
    </lineage>
</organism>
<keyword evidence="2" id="KW-1185">Reference proteome</keyword>